<dbReference type="GO" id="GO:0015179">
    <property type="term" value="F:L-amino acid transmembrane transporter activity"/>
    <property type="evidence" value="ECO:0007669"/>
    <property type="project" value="TreeGrafter"/>
</dbReference>
<feature type="transmembrane region" description="Helical" evidence="2">
    <location>
        <begin position="147"/>
        <end position="167"/>
    </location>
</feature>
<keyword evidence="2" id="KW-0472">Membrane</keyword>
<feature type="compositionally biased region" description="Polar residues" evidence="1">
    <location>
        <begin position="22"/>
        <end position="40"/>
    </location>
</feature>
<protein>
    <submittedName>
        <fullName evidence="3">Uncharacterized protein</fullName>
    </submittedName>
</protein>
<name>A0A8J8P351_HALGN</name>
<dbReference type="OrthoDB" id="10515949at2759"/>
<evidence type="ECO:0000313" key="4">
    <source>
        <dbReference type="Proteomes" id="UP000785679"/>
    </source>
</evidence>
<keyword evidence="2" id="KW-0812">Transmembrane</keyword>
<accession>A0A8J8P351</accession>
<dbReference type="PANTHER" id="PTHR22950">
    <property type="entry name" value="AMINO ACID TRANSPORTER"/>
    <property type="match status" value="1"/>
</dbReference>
<evidence type="ECO:0000313" key="3">
    <source>
        <dbReference type="EMBL" id="TNV84761.1"/>
    </source>
</evidence>
<feature type="transmembrane region" description="Helical" evidence="2">
    <location>
        <begin position="101"/>
        <end position="122"/>
    </location>
</feature>
<feature type="transmembrane region" description="Helical" evidence="2">
    <location>
        <begin position="308"/>
        <end position="328"/>
    </location>
</feature>
<organism evidence="3 4">
    <name type="scientific">Halteria grandinella</name>
    <dbReference type="NCBI Taxonomy" id="5974"/>
    <lineage>
        <taxon>Eukaryota</taxon>
        <taxon>Sar</taxon>
        <taxon>Alveolata</taxon>
        <taxon>Ciliophora</taxon>
        <taxon>Intramacronucleata</taxon>
        <taxon>Spirotrichea</taxon>
        <taxon>Stichotrichia</taxon>
        <taxon>Sporadotrichida</taxon>
        <taxon>Halteriidae</taxon>
        <taxon>Halteria</taxon>
    </lineage>
</organism>
<gene>
    <name evidence="3" type="ORF">FGO68_gene4615</name>
</gene>
<proteinExistence type="predicted"/>
<feature type="transmembrane region" description="Helical" evidence="2">
    <location>
        <begin position="187"/>
        <end position="205"/>
    </location>
</feature>
<feature type="transmembrane region" description="Helical" evidence="2">
    <location>
        <begin position="217"/>
        <end position="238"/>
    </location>
</feature>
<dbReference type="EMBL" id="RRYP01002444">
    <property type="protein sequence ID" value="TNV84761.1"/>
    <property type="molecule type" value="Genomic_DNA"/>
</dbReference>
<feature type="region of interest" description="Disordered" evidence="1">
    <location>
        <begin position="22"/>
        <end position="59"/>
    </location>
</feature>
<feature type="transmembrane region" description="Helical" evidence="2">
    <location>
        <begin position="455"/>
        <end position="477"/>
    </location>
</feature>
<feature type="transmembrane region" description="Helical" evidence="2">
    <location>
        <begin position="267"/>
        <end position="287"/>
    </location>
</feature>
<keyword evidence="2" id="KW-1133">Transmembrane helix</keyword>
<feature type="transmembrane region" description="Helical" evidence="2">
    <location>
        <begin position="513"/>
        <end position="536"/>
    </location>
</feature>
<feature type="transmembrane region" description="Helical" evidence="2">
    <location>
        <begin position="74"/>
        <end position="95"/>
    </location>
</feature>
<reference evidence="3" key="1">
    <citation type="submission" date="2019-06" db="EMBL/GenBank/DDBJ databases">
        <authorList>
            <person name="Zheng W."/>
        </authorList>
    </citation>
    <scope>NUCLEOTIDE SEQUENCE</scope>
    <source>
        <strain evidence="3">QDHG01</strain>
    </source>
</reference>
<evidence type="ECO:0000256" key="2">
    <source>
        <dbReference type="SAM" id="Phobius"/>
    </source>
</evidence>
<feature type="transmembrane region" description="Helical" evidence="2">
    <location>
        <begin position="483"/>
        <end position="501"/>
    </location>
</feature>
<dbReference type="Proteomes" id="UP000785679">
    <property type="component" value="Unassembled WGS sequence"/>
</dbReference>
<sequence length="549" mass="62163">MHAIQHLTQPFDSQIEGQMPNFSQSGVAMNEDSSTSNVKSSHYLPIPEESNQSKGDLQPQVEYRESGEKIDDKTAVLILLSISFGVGYLFLPLSFFVKEAVISGTLLLFNFISGFISVYMLMDIRAQVNLGSFQEVAYYISGQRSTILAVSTLFALFFTINCSVYLQLMGKFTQQFIIKLVGHSTPFLNNSMPLIVFVEALILFPMCRVLNFQKFKILTVPILVTVVLMFMCLVGNLVDRISLGLNSDFCSIMQQENASIPSAEFGLTYANVIPSLCFAFGFQIYMLQVHKTLDKSDPNGRRGLKIGFWTLLIMFILYGALLLLTVAYQEPHTANHVIYFYDIVFNAGTAFEISSQLVVIIQLFCHTPFVFYIAQEQVLILIDEVKRRSMSQMIDEMKDINGKTAAAMYLTRQERQTSANNNEDEDKSGRSGKKQQHWQVTKYRLPHMTMERNQLNVIFTILYIFMAAIAICQLQWFINSVSVFGATCVPLSIYVIPGYYYSKFHKGYDNKKYYFGQAFAWFGMGTMVTYTALLLYSSAVTNQATPAPM</sequence>
<feature type="region of interest" description="Disordered" evidence="1">
    <location>
        <begin position="415"/>
        <end position="437"/>
    </location>
</feature>
<keyword evidence="4" id="KW-1185">Reference proteome</keyword>
<dbReference type="GO" id="GO:0016020">
    <property type="term" value="C:membrane"/>
    <property type="evidence" value="ECO:0007669"/>
    <property type="project" value="TreeGrafter"/>
</dbReference>
<comment type="caution">
    <text evidence="3">The sequence shown here is derived from an EMBL/GenBank/DDBJ whole genome shotgun (WGS) entry which is preliminary data.</text>
</comment>
<evidence type="ECO:0000256" key="1">
    <source>
        <dbReference type="SAM" id="MobiDB-lite"/>
    </source>
</evidence>
<dbReference type="AlphaFoldDB" id="A0A8J8P351"/>